<feature type="region of interest" description="Disordered" evidence="1">
    <location>
        <begin position="151"/>
        <end position="215"/>
    </location>
</feature>
<feature type="compositionally biased region" description="Low complexity" evidence="1">
    <location>
        <begin position="201"/>
        <end position="212"/>
    </location>
</feature>
<feature type="compositionally biased region" description="Basic residues" evidence="1">
    <location>
        <begin position="686"/>
        <end position="695"/>
    </location>
</feature>
<feature type="region of interest" description="Disordered" evidence="1">
    <location>
        <begin position="679"/>
        <end position="709"/>
    </location>
</feature>
<proteinExistence type="predicted"/>
<dbReference type="Pfam" id="PF07727">
    <property type="entry name" value="RVT_2"/>
    <property type="match status" value="2"/>
</dbReference>
<evidence type="ECO:0000256" key="1">
    <source>
        <dbReference type="SAM" id="MobiDB-lite"/>
    </source>
</evidence>
<dbReference type="InterPro" id="IPR043502">
    <property type="entry name" value="DNA/RNA_pol_sf"/>
</dbReference>
<organism evidence="3">
    <name type="scientific">Tanacetum cinerariifolium</name>
    <name type="common">Dalmatian daisy</name>
    <name type="synonym">Chrysanthemum cinerariifolium</name>
    <dbReference type="NCBI Taxonomy" id="118510"/>
    <lineage>
        <taxon>Eukaryota</taxon>
        <taxon>Viridiplantae</taxon>
        <taxon>Streptophyta</taxon>
        <taxon>Embryophyta</taxon>
        <taxon>Tracheophyta</taxon>
        <taxon>Spermatophyta</taxon>
        <taxon>Magnoliopsida</taxon>
        <taxon>eudicotyledons</taxon>
        <taxon>Gunneridae</taxon>
        <taxon>Pentapetalae</taxon>
        <taxon>asterids</taxon>
        <taxon>campanulids</taxon>
        <taxon>Asterales</taxon>
        <taxon>Asteraceae</taxon>
        <taxon>Asteroideae</taxon>
        <taxon>Anthemideae</taxon>
        <taxon>Anthemidinae</taxon>
        <taxon>Tanacetum</taxon>
    </lineage>
</organism>
<gene>
    <name evidence="3" type="ORF">Tci_336129</name>
</gene>
<comment type="caution">
    <text evidence="3">The sequence shown here is derived from an EMBL/GenBank/DDBJ whole genome shotgun (WGS) entry which is preliminary data.</text>
</comment>
<reference evidence="3" key="1">
    <citation type="journal article" date="2019" name="Sci. Rep.">
        <title>Draft genome of Tanacetum cinerariifolium, the natural source of mosquito coil.</title>
        <authorList>
            <person name="Yamashiro T."/>
            <person name="Shiraishi A."/>
            <person name="Satake H."/>
            <person name="Nakayama K."/>
        </authorList>
    </citation>
    <scope>NUCLEOTIDE SEQUENCE</scope>
</reference>
<feature type="region of interest" description="Disordered" evidence="1">
    <location>
        <begin position="841"/>
        <end position="863"/>
    </location>
</feature>
<sequence>AKHVNTASSKVNTARPKTVLNVVQGNQGNPQQDLKDKGVIDSGFSMHMIENISYLTDYEEIEFQKRENYVSQMCDKKNSVLFTDTACVVLSPDFKLTDESHVLLKVPRKDNMYSVDLKNVVPQGGLTCLFAKATSDESTLWHRRLGYTQNPLFSSSSKDSPGDGSKPSGKEEKKDVKDPENKDNEVPSTEEPRVNQKKDANVNSTNNINTVSPTDNVAGIEDKVVNENIVYECADDPNMPELEDISIFEDPSEDIFGAEADLNNLESTFQVSLILTTRIHKDHPLKQVIRDLHSAPQTRRMTKSETEHETKKDERGIVIKNKARLVTQGYTQEEGIDYDEVFAPISRIKAIRLFLDYASFKDFVVYQMDVKSAFLYGQIEEKVYVCQPSGFKDPDFPDKVYKVEKALYGLHQTPRAWYETLSTYLLENGFQRGKIDKTLFIKSGKSDILLVQVYVDDIIFGSTRKELCNEFEKIMHKNFKMSSMGELTFFLGLQVKQKEDEIFISQDKYVNEILNKFDFSDVTTANTPMETKKPLLKDEDGVEVDATAKAKNINGEARIRAKVDGKNFLISEATIRRDLKFEYKGGVDCLSNEVIFEQLPLMGFAQVFLDKQVDELSKHKAIYVIPSHTKKVFSNMRRVGKDFSRKVTPLFLTMLVPAREEELGEGSTMPSALQHTPIIQPSISKPQKKQKSRNPMRHDTKETHPSGLGENVADEALNAEHIPTHSNDPLLSGEGSIQLNLKRRVKKLEKKQGSRAHKLKRLYKVSLSAKIESFDEEQSLGEEDASKQERNIADIDVDAEITLVDETTKDQGSTTAPITTTDVTPDELTMAQALVEIKKSKPKGDNTRPKARGVVMQEPSETTTTTIPIPLKFQDKGKGIMVKEPLKMKKKDQISFDHQEAIRLQAEIDKEERLAGERARLVDDDQEAAELKRCLEIVPDDGNEVTIDATQLSSKSPTIVDYKIHKEGRKSYFQIIKADGNSQMYLTLSKMLKNFNREDLEVLWGIVKARFEKNIVYYLLVEKMYPLRRNTLHQMWNDVKLQVDYELEMAYDLLRLDSLVYKGGPRSTRTRHAPDRMCLYIDTEDRELRDLGEPANYKAAWLNPKSNKWLNAMNVKMQSTKENEVWDLVKLPPKDKTVGSKWLFKKKTDMDGAVHTYKARLVTNGYTQSLGIAYEETFSPIADIRAIRILIAIAAFYYYEIWQMDVKTAFLNGYLCEEIYMKQPEGFVNPKYPNRVCKLKRSINMLKQASRQWNKRFDDEIKKFCFTQNRDEPCVYLKSSGSYITFLILYVDDILIMGNNILMLQDVKSYLGRYHMENSKRESIPMQDKLRLSKSQGASTPAELKRMQNVPYASAVGSIIYAVRCTRPDVAFAQNIISRFQQNPELRVSCYTDAGYLTDADDLKSQTKYVFVLNEGAVDWKSAKQSIFATSFAEAGYIAAFDASKEAVWVRKLISGLGVVPTIEEPISMYCDNTGAITIANESGVTKRARHFHAKVHYLREVMKYGDVKLEKFHTYDNLADPFTKALAFLKHSEHTKNIGMLLASSLM</sequence>
<dbReference type="InterPro" id="IPR013103">
    <property type="entry name" value="RVT_2"/>
</dbReference>
<dbReference type="PANTHER" id="PTHR11439:SF496">
    <property type="entry name" value="RNA-DIRECTED DNA POLYMERASE"/>
    <property type="match status" value="1"/>
</dbReference>
<accession>A0A699H8T5</accession>
<dbReference type="CDD" id="cd09272">
    <property type="entry name" value="RNase_HI_RT_Ty1"/>
    <property type="match status" value="1"/>
</dbReference>
<feature type="compositionally biased region" description="Basic and acidic residues" evidence="1">
    <location>
        <begin position="168"/>
        <end position="200"/>
    </location>
</feature>
<dbReference type="PANTHER" id="PTHR11439">
    <property type="entry name" value="GAG-POL-RELATED RETROTRANSPOSON"/>
    <property type="match status" value="1"/>
</dbReference>
<evidence type="ECO:0000259" key="2">
    <source>
        <dbReference type="Pfam" id="PF07727"/>
    </source>
</evidence>
<name>A0A699H8T5_TANCI</name>
<feature type="domain" description="Reverse transcriptase Ty1/copia-type" evidence="2">
    <location>
        <begin position="292"/>
        <end position="530"/>
    </location>
</feature>
<dbReference type="SUPFAM" id="SSF56672">
    <property type="entry name" value="DNA/RNA polymerases"/>
    <property type="match status" value="2"/>
</dbReference>
<protein>
    <submittedName>
        <fullName evidence="3">Ribonuclease H-like domain-containing protein</fullName>
    </submittedName>
</protein>
<feature type="compositionally biased region" description="Low complexity" evidence="1">
    <location>
        <begin position="154"/>
        <end position="167"/>
    </location>
</feature>
<dbReference type="EMBL" id="BKCJ010120706">
    <property type="protein sequence ID" value="GEX64154.1"/>
    <property type="molecule type" value="Genomic_DNA"/>
</dbReference>
<evidence type="ECO:0000313" key="3">
    <source>
        <dbReference type="EMBL" id="GEX64154.1"/>
    </source>
</evidence>
<feature type="non-terminal residue" evidence="3">
    <location>
        <position position="1"/>
    </location>
</feature>
<feature type="domain" description="Reverse transcriptase Ty1/copia-type" evidence="2">
    <location>
        <begin position="1123"/>
        <end position="1312"/>
    </location>
</feature>